<accession>A0A4Q1D6E4</accession>
<reference evidence="4 5" key="1">
    <citation type="submission" date="2019-01" db="EMBL/GenBank/DDBJ databases">
        <title>Filimonas sp. strain TTM-71.</title>
        <authorList>
            <person name="Chen W.-M."/>
        </authorList>
    </citation>
    <scope>NUCLEOTIDE SEQUENCE [LARGE SCALE GENOMIC DNA]</scope>
    <source>
        <strain evidence="4 5">TTM-71</strain>
    </source>
</reference>
<dbReference type="Gene3D" id="3.20.20.80">
    <property type="entry name" value="Glycosidases"/>
    <property type="match status" value="1"/>
</dbReference>
<organism evidence="4 5">
    <name type="scientific">Filimonas effusa</name>
    <dbReference type="NCBI Taxonomy" id="2508721"/>
    <lineage>
        <taxon>Bacteria</taxon>
        <taxon>Pseudomonadati</taxon>
        <taxon>Bacteroidota</taxon>
        <taxon>Chitinophagia</taxon>
        <taxon>Chitinophagales</taxon>
        <taxon>Chitinophagaceae</taxon>
        <taxon>Filimonas</taxon>
    </lineage>
</organism>
<feature type="signal peptide" evidence="2">
    <location>
        <begin position="1"/>
        <end position="22"/>
    </location>
</feature>
<evidence type="ECO:0000313" key="4">
    <source>
        <dbReference type="EMBL" id="RXK83546.1"/>
    </source>
</evidence>
<protein>
    <recommendedName>
        <fullName evidence="3">Glycosyl hydrolase-like 10 domain-containing protein</fullName>
    </recommendedName>
</protein>
<feature type="chain" id="PRO_5020689505" description="Glycosyl hydrolase-like 10 domain-containing protein" evidence="2">
    <location>
        <begin position="23"/>
        <end position="519"/>
    </location>
</feature>
<comment type="caution">
    <text evidence="4">The sequence shown here is derived from an EMBL/GenBank/DDBJ whole genome shotgun (WGS) entry which is preliminary data.</text>
</comment>
<dbReference type="RefSeq" id="WP_129004598.1">
    <property type="nucleotide sequence ID" value="NZ_SDHZ01000002.1"/>
</dbReference>
<dbReference type="EMBL" id="SDHZ01000002">
    <property type="protein sequence ID" value="RXK83546.1"/>
    <property type="molecule type" value="Genomic_DNA"/>
</dbReference>
<dbReference type="OrthoDB" id="9773203at2"/>
<evidence type="ECO:0000259" key="3">
    <source>
        <dbReference type="Pfam" id="PF02638"/>
    </source>
</evidence>
<evidence type="ECO:0000256" key="2">
    <source>
        <dbReference type="SAM" id="SignalP"/>
    </source>
</evidence>
<dbReference type="Pfam" id="PF02638">
    <property type="entry name" value="GHL10"/>
    <property type="match status" value="1"/>
</dbReference>
<name>A0A4Q1D6E4_9BACT</name>
<dbReference type="InterPro" id="IPR003790">
    <property type="entry name" value="GHL10"/>
</dbReference>
<dbReference type="PANTHER" id="PTHR43405">
    <property type="entry name" value="GLYCOSYL HYDROLASE DIGH"/>
    <property type="match status" value="1"/>
</dbReference>
<dbReference type="InterPro" id="IPR017853">
    <property type="entry name" value="GH"/>
</dbReference>
<proteinExistence type="predicted"/>
<dbReference type="InterPro" id="IPR052177">
    <property type="entry name" value="Divisome_Glycosyl_Hydrolase"/>
</dbReference>
<dbReference type="SUPFAM" id="SSF51445">
    <property type="entry name" value="(Trans)glycosidases"/>
    <property type="match status" value="1"/>
</dbReference>
<evidence type="ECO:0000313" key="5">
    <source>
        <dbReference type="Proteomes" id="UP000290545"/>
    </source>
</evidence>
<evidence type="ECO:0000256" key="1">
    <source>
        <dbReference type="ARBA" id="ARBA00022729"/>
    </source>
</evidence>
<feature type="domain" description="Glycosyl hydrolase-like 10" evidence="3">
    <location>
        <begin position="29"/>
        <end position="337"/>
    </location>
</feature>
<keyword evidence="5" id="KW-1185">Reference proteome</keyword>
<keyword evidence="1 2" id="KW-0732">Signal</keyword>
<gene>
    <name evidence="4" type="ORF">ESB13_15765</name>
</gene>
<dbReference type="PANTHER" id="PTHR43405:SF1">
    <property type="entry name" value="GLYCOSYL HYDROLASE DIGH"/>
    <property type="match status" value="1"/>
</dbReference>
<dbReference type="Proteomes" id="UP000290545">
    <property type="component" value="Unassembled WGS sequence"/>
</dbReference>
<sequence length="519" mass="60541">MRRICIGWLAGLMALMVGTARAQYSPKYEFRAVWVATVENIDWPSRKGLSVEQQKAEFIRMLEMHQRNGMNAIIMQVRPAADAFYPSALEPWSEYLNGRQGLAPEPFYDPLQFMIEETHKRGMEFHAWLNPYRAVFHVGKSSVAQNHITRRHPEWFLTYGNIRYFDPGRPEVMEHVAGVVRDLVMRYDLDAVHMDDYFYPYRITGKEFPDNESFRKYGRGMSKNDWRRSNCDSIIKLLHHTIQEANPRVKFGISPFGVWRNKSQDPEGSDTRAGTTNYDDLYADILLWMKEEWIDYVVPQLYWEIDHKLCDFETLVSWWSDHAYGTQVYIGHGIYRAGTNTAWRNRRQIPEQIEILRQYENVQGSAYFSSKTFETNPNGWNDSLQSRYYKYPALIPPMPWIDSIPPGKPMIVNARESERQYAANPFLKIDAELKNPGKPVKGIVVYFTNTPAVLGKQPRQVIVTSQEGKFSFNIFNNDLPYDWKNCYVAITTLDKNNNESALSNVVEFIKTEKGWVIPK</sequence>
<dbReference type="AlphaFoldDB" id="A0A4Q1D6E4"/>